<accession>A0A6V7RNG3</accession>
<evidence type="ECO:0000313" key="3">
    <source>
        <dbReference type="Proteomes" id="UP000589351"/>
    </source>
</evidence>
<dbReference type="RefSeq" id="WP_185126113.1">
    <property type="nucleotide sequence ID" value="NZ_CAJEWD010000008.1"/>
</dbReference>
<reference evidence="2 3" key="1">
    <citation type="submission" date="2020-07" db="EMBL/GenBank/DDBJ databases">
        <authorList>
            <person name="Criscuolo A."/>
        </authorList>
    </citation>
    <scope>NUCLEOTIDE SEQUENCE [LARGE SCALE GENOMIC DNA]</scope>
    <source>
        <strain evidence="2">CIP111649</strain>
    </source>
</reference>
<dbReference type="InterPro" id="IPR007793">
    <property type="entry name" value="DivIVA_fam"/>
</dbReference>
<keyword evidence="3" id="KW-1185">Reference proteome</keyword>
<feature type="coiled-coil region" evidence="1">
    <location>
        <begin position="27"/>
        <end position="61"/>
    </location>
</feature>
<protein>
    <submittedName>
        <fullName evidence="2">Septum site-determining protein DivIVA</fullName>
    </submittedName>
</protein>
<evidence type="ECO:0000313" key="2">
    <source>
        <dbReference type="EMBL" id="CAD2079283.1"/>
    </source>
</evidence>
<dbReference type="PANTHER" id="PTHR35794">
    <property type="entry name" value="CELL DIVISION PROTEIN DIVIVA"/>
    <property type="match status" value="1"/>
</dbReference>
<dbReference type="AlphaFoldDB" id="A0A6V7RNG3"/>
<organism evidence="2 3">
    <name type="scientific">Jeotgalicoccus meleagridis</name>
    <dbReference type="NCBI Taxonomy" id="2759181"/>
    <lineage>
        <taxon>Bacteria</taxon>
        <taxon>Bacillati</taxon>
        <taxon>Bacillota</taxon>
        <taxon>Bacilli</taxon>
        <taxon>Bacillales</taxon>
        <taxon>Staphylococcaceae</taxon>
        <taxon>Jeotgalicoccus</taxon>
    </lineage>
</organism>
<sequence>MNRDEIIKKKFNTVYRGLDEQAVRQHLSSLADIIDSKDERIKQLEEMLNERQENLNSFKSVETSIHEAILSATKAGDDIKLRAQNHGDSIIQKAEIEAEKIIEHARNDAAKMTRYTEELKNNAKIFRARYKLLIQAQLDLIETDDWEHLLKLDEEETEK</sequence>
<dbReference type="Pfam" id="PF05103">
    <property type="entry name" value="DivIVA"/>
    <property type="match status" value="1"/>
</dbReference>
<dbReference type="EMBL" id="CAJEWD010000008">
    <property type="protein sequence ID" value="CAD2079283.1"/>
    <property type="molecule type" value="Genomic_DNA"/>
</dbReference>
<dbReference type="Proteomes" id="UP000589351">
    <property type="component" value="Unassembled WGS sequence"/>
</dbReference>
<gene>
    <name evidence="2" type="primary">divIVA</name>
    <name evidence="2" type="ORF">JEODO184_01646</name>
</gene>
<comment type="caution">
    <text evidence="2">The sequence shown here is derived from an EMBL/GenBank/DDBJ whole genome shotgun (WGS) entry which is preliminary data.</text>
</comment>
<dbReference type="PANTHER" id="PTHR35794:SF2">
    <property type="entry name" value="CELL DIVISION PROTEIN DIVIVA"/>
    <property type="match status" value="1"/>
</dbReference>
<proteinExistence type="predicted"/>
<evidence type="ECO:0000256" key="1">
    <source>
        <dbReference type="SAM" id="Coils"/>
    </source>
</evidence>
<name>A0A6V7RNG3_9STAP</name>
<keyword evidence="1" id="KW-0175">Coiled coil</keyword>